<sequence length="125" mass="13384">MSIKNVAFLLAYVICVVVSVNAQLPQFPAPFPFPFPFQPIPGVPGLPDITKCWSVVMDIPGCITEIAQSIFTGKFGNIGPACCKAFLDAEANCMPKIPFNPFFPPMLKEQCSRIAGAGAVPPTPK</sequence>
<dbReference type="GeneID" id="104787472"/>
<organism evidence="4 5">
    <name type="scientific">Camelina sativa</name>
    <name type="common">False flax</name>
    <name type="synonym">Myagrum sativum</name>
    <dbReference type="NCBI Taxonomy" id="90675"/>
    <lineage>
        <taxon>Eukaryota</taxon>
        <taxon>Viridiplantae</taxon>
        <taxon>Streptophyta</taxon>
        <taxon>Embryophyta</taxon>
        <taxon>Tracheophyta</taxon>
        <taxon>Spermatophyta</taxon>
        <taxon>Magnoliopsida</taxon>
        <taxon>eudicotyledons</taxon>
        <taxon>Gunneridae</taxon>
        <taxon>Pentapetalae</taxon>
        <taxon>rosids</taxon>
        <taxon>malvids</taxon>
        <taxon>Brassicales</taxon>
        <taxon>Brassicaceae</taxon>
        <taxon>Camelineae</taxon>
        <taxon>Camelina</taxon>
    </lineage>
</organism>
<dbReference type="Pfam" id="PF05617">
    <property type="entry name" value="Prolamin_like"/>
    <property type="match status" value="1"/>
</dbReference>
<evidence type="ECO:0000313" key="5">
    <source>
        <dbReference type="RefSeq" id="XP_010511364.1"/>
    </source>
</evidence>
<dbReference type="PANTHER" id="PTHR31181:SF54">
    <property type="entry name" value="CYSTEINE RICH PEPTIDE-RELATED"/>
    <property type="match status" value="1"/>
</dbReference>
<feature type="signal peptide" evidence="2">
    <location>
        <begin position="1"/>
        <end position="22"/>
    </location>
</feature>
<feature type="domain" description="Prolamin-like" evidence="3">
    <location>
        <begin position="51"/>
        <end position="112"/>
    </location>
</feature>
<accession>A0ABM0Z750</accession>
<evidence type="ECO:0000256" key="1">
    <source>
        <dbReference type="ARBA" id="ARBA00022729"/>
    </source>
</evidence>
<protein>
    <submittedName>
        <fullName evidence="5">Uncharacterized protein LOC104787472</fullName>
    </submittedName>
</protein>
<keyword evidence="1 2" id="KW-0732">Signal</keyword>
<feature type="chain" id="PRO_5047394565" evidence="2">
    <location>
        <begin position="23"/>
        <end position="125"/>
    </location>
</feature>
<reference evidence="4" key="1">
    <citation type="journal article" date="2014" name="Nat. Commun.">
        <title>The emerging biofuel crop Camelina sativa retains a highly undifferentiated hexaploid genome structure.</title>
        <authorList>
            <person name="Kagale S."/>
            <person name="Koh C."/>
            <person name="Nixon J."/>
            <person name="Bollina V."/>
            <person name="Clarke W.E."/>
            <person name="Tuteja R."/>
            <person name="Spillane C."/>
            <person name="Robinson S.J."/>
            <person name="Links M.G."/>
            <person name="Clarke C."/>
            <person name="Higgins E.E."/>
            <person name="Huebert T."/>
            <person name="Sharpe A.G."/>
            <person name="Parkin I.A."/>
        </authorList>
    </citation>
    <scope>NUCLEOTIDE SEQUENCE [LARGE SCALE GENOMIC DNA]</scope>
    <source>
        <strain evidence="4">cv. DH55</strain>
    </source>
</reference>
<name>A0ABM0Z750_CAMSA</name>
<evidence type="ECO:0000256" key="2">
    <source>
        <dbReference type="SAM" id="SignalP"/>
    </source>
</evidence>
<gene>
    <name evidence="5" type="primary">LOC104787472</name>
</gene>
<keyword evidence="4" id="KW-1185">Reference proteome</keyword>
<evidence type="ECO:0000259" key="3">
    <source>
        <dbReference type="Pfam" id="PF05617"/>
    </source>
</evidence>
<dbReference type="Proteomes" id="UP000694864">
    <property type="component" value="Chromosome 5"/>
</dbReference>
<evidence type="ECO:0000313" key="4">
    <source>
        <dbReference type="Proteomes" id="UP000694864"/>
    </source>
</evidence>
<reference evidence="5" key="2">
    <citation type="submission" date="2025-08" db="UniProtKB">
        <authorList>
            <consortium name="RefSeq"/>
        </authorList>
    </citation>
    <scope>IDENTIFICATION</scope>
    <source>
        <tissue evidence="5">Leaf</tissue>
    </source>
</reference>
<dbReference type="RefSeq" id="XP_010511364.1">
    <property type="nucleotide sequence ID" value="XM_010513062.1"/>
</dbReference>
<dbReference type="PANTHER" id="PTHR31181">
    <property type="entry name" value="EGG CELL-SECRETED PROTEIN 1.4"/>
    <property type="match status" value="1"/>
</dbReference>
<dbReference type="InterPro" id="IPR008502">
    <property type="entry name" value="Prolamin-like"/>
</dbReference>
<proteinExistence type="predicted"/>